<sequence>MSRMVRHHSLIEGADSDRLLADLPVTQQKAIVLRSLLPRILRTPSRFTGVTSGPGLKVTVGITSHNEAERIGRCLDSVRAQTLGAEHIEVLVVDDGSTDSTVKVARGFAEKATWGGFHVLQHCNTGSPSKGRNTVLDSAAGEYVFFVDADDYLGPEALDVMLRAARRQAADIVVGRYVGVNRSAPNVLEPKGKPSTRDYHSGWLNSLHVQKLFRTAFLRSLPYRFNEALIYASDHPFMICAFLHAESVALVDDVDCYFITLEEPHAGHRVHVSRAEISASKQLRFLHDCFGIVALARGRGGELAKRAGRMRADYWNRLLKLHFPILILRKSDDAAVVELADQALVMAEMYGAKTSRARLVEDASRVLDSLGSADAELIRQTAQDVRDSVSG</sequence>
<proteinExistence type="predicted"/>
<dbReference type="OrthoDB" id="3171021at2"/>
<dbReference type="InterPro" id="IPR029044">
    <property type="entry name" value="Nucleotide-diphossugar_trans"/>
</dbReference>
<gene>
    <name evidence="2" type="ORF">FEF26_13980</name>
</gene>
<dbReference type="Pfam" id="PF00535">
    <property type="entry name" value="Glycos_transf_2"/>
    <property type="match status" value="1"/>
</dbReference>
<dbReference type="PANTHER" id="PTHR22916:SF3">
    <property type="entry name" value="UDP-GLCNAC:BETAGAL BETA-1,3-N-ACETYLGLUCOSAMINYLTRANSFERASE-LIKE PROTEIN 1"/>
    <property type="match status" value="1"/>
</dbReference>
<dbReference type="InterPro" id="IPR001173">
    <property type="entry name" value="Glyco_trans_2-like"/>
</dbReference>
<dbReference type="PANTHER" id="PTHR22916">
    <property type="entry name" value="GLYCOSYLTRANSFERASE"/>
    <property type="match status" value="1"/>
</dbReference>
<evidence type="ECO:0000313" key="2">
    <source>
        <dbReference type="EMBL" id="TLP93047.1"/>
    </source>
</evidence>
<comment type="caution">
    <text evidence="2">The sequence shown here is derived from an EMBL/GenBank/DDBJ whole genome shotgun (WGS) entry which is preliminary data.</text>
</comment>
<dbReference type="Gene3D" id="3.90.550.10">
    <property type="entry name" value="Spore Coat Polysaccharide Biosynthesis Protein SpsA, Chain A"/>
    <property type="match status" value="1"/>
</dbReference>
<keyword evidence="2" id="KW-0808">Transferase</keyword>
<reference evidence="2 3" key="1">
    <citation type="submission" date="2019-05" db="EMBL/GenBank/DDBJ databases">
        <title>Nesterenkonia sp. GY074 isolated from the Southern Atlantic Ocean.</title>
        <authorList>
            <person name="Zhang G."/>
        </authorList>
    </citation>
    <scope>NUCLEOTIDE SEQUENCE [LARGE SCALE GENOMIC DNA]</scope>
    <source>
        <strain evidence="2 3">GY074</strain>
    </source>
</reference>
<accession>A0A5R9B7E4</accession>
<dbReference type="GO" id="GO:0016758">
    <property type="term" value="F:hexosyltransferase activity"/>
    <property type="evidence" value="ECO:0007669"/>
    <property type="project" value="UniProtKB-ARBA"/>
</dbReference>
<organism evidence="2 3">
    <name type="scientific">Nesterenkonia salmonea</name>
    <dbReference type="NCBI Taxonomy" id="1804987"/>
    <lineage>
        <taxon>Bacteria</taxon>
        <taxon>Bacillati</taxon>
        <taxon>Actinomycetota</taxon>
        <taxon>Actinomycetes</taxon>
        <taxon>Micrococcales</taxon>
        <taxon>Micrococcaceae</taxon>
        <taxon>Nesterenkonia</taxon>
    </lineage>
</organism>
<name>A0A5R9B7E4_9MICC</name>
<dbReference type="Proteomes" id="UP000310458">
    <property type="component" value="Unassembled WGS sequence"/>
</dbReference>
<keyword evidence="3" id="KW-1185">Reference proteome</keyword>
<dbReference type="AlphaFoldDB" id="A0A5R9B7E4"/>
<dbReference type="CDD" id="cd00761">
    <property type="entry name" value="Glyco_tranf_GTA_type"/>
    <property type="match status" value="1"/>
</dbReference>
<evidence type="ECO:0000259" key="1">
    <source>
        <dbReference type="Pfam" id="PF00535"/>
    </source>
</evidence>
<protein>
    <submittedName>
        <fullName evidence="2">Glycosyltransferase family 2 protein</fullName>
    </submittedName>
</protein>
<dbReference type="EMBL" id="VAVZ01000051">
    <property type="protein sequence ID" value="TLP93047.1"/>
    <property type="molecule type" value="Genomic_DNA"/>
</dbReference>
<feature type="domain" description="Glycosyltransferase 2-like" evidence="1">
    <location>
        <begin position="59"/>
        <end position="183"/>
    </location>
</feature>
<dbReference type="SUPFAM" id="SSF53448">
    <property type="entry name" value="Nucleotide-diphospho-sugar transferases"/>
    <property type="match status" value="1"/>
</dbReference>
<evidence type="ECO:0000313" key="3">
    <source>
        <dbReference type="Proteomes" id="UP000310458"/>
    </source>
</evidence>